<dbReference type="SUPFAM" id="SSF46785">
    <property type="entry name" value="Winged helix' DNA-binding domain"/>
    <property type="match status" value="1"/>
</dbReference>
<dbReference type="GO" id="GO:0003700">
    <property type="term" value="F:DNA-binding transcription factor activity"/>
    <property type="evidence" value="ECO:0007669"/>
    <property type="project" value="InterPro"/>
</dbReference>
<dbReference type="PROSITE" id="PS50987">
    <property type="entry name" value="HTH_ARSR_2"/>
    <property type="match status" value="1"/>
</dbReference>
<accession>A0AAJ1IBY9</accession>
<evidence type="ECO:0000259" key="1">
    <source>
        <dbReference type="PROSITE" id="PS50987"/>
    </source>
</evidence>
<name>A0AAJ1IBY9_9SPIO</name>
<organism evidence="2 3">
    <name type="scientific">Candidatus Thalassospirochaeta sargassi</name>
    <dbReference type="NCBI Taxonomy" id="3119039"/>
    <lineage>
        <taxon>Bacteria</taxon>
        <taxon>Pseudomonadati</taxon>
        <taxon>Spirochaetota</taxon>
        <taxon>Spirochaetia</taxon>
        <taxon>Spirochaetales</taxon>
        <taxon>Spirochaetaceae</taxon>
        <taxon>Candidatus Thalassospirochaeta</taxon>
    </lineage>
</organism>
<protein>
    <recommendedName>
        <fullName evidence="1">HTH arsR-type domain-containing protein</fullName>
    </recommendedName>
</protein>
<reference evidence="2 3" key="1">
    <citation type="submission" date="2022-12" db="EMBL/GenBank/DDBJ databases">
        <title>Metagenome assembled genome from gulf of manar.</title>
        <authorList>
            <person name="Kohli P."/>
            <person name="Pk S."/>
            <person name="Venkata Ramana C."/>
            <person name="Sasikala C."/>
        </authorList>
    </citation>
    <scope>NUCLEOTIDE SEQUENCE [LARGE SCALE GENOMIC DNA]</scope>
    <source>
        <strain evidence="2">JB008</strain>
    </source>
</reference>
<dbReference type="InterPro" id="IPR036388">
    <property type="entry name" value="WH-like_DNA-bd_sf"/>
</dbReference>
<dbReference type="Gene3D" id="1.10.10.10">
    <property type="entry name" value="Winged helix-like DNA-binding domain superfamily/Winged helix DNA-binding domain"/>
    <property type="match status" value="1"/>
</dbReference>
<dbReference type="Proteomes" id="UP001221217">
    <property type="component" value="Unassembled WGS sequence"/>
</dbReference>
<feature type="domain" description="HTH arsR-type" evidence="1">
    <location>
        <begin position="1"/>
        <end position="56"/>
    </location>
</feature>
<dbReference type="InterPro" id="IPR001845">
    <property type="entry name" value="HTH_ArsR_DNA-bd_dom"/>
</dbReference>
<sequence>MDSFTDNTAQFFKALRDFIRLTILSKITRKEYSACVMKLEQESYVSQSAASQHLKT</sequence>
<dbReference type="InterPro" id="IPR036390">
    <property type="entry name" value="WH_DNA-bd_sf"/>
</dbReference>
<dbReference type="AlphaFoldDB" id="A0AAJ1IBY9"/>
<evidence type="ECO:0000313" key="2">
    <source>
        <dbReference type="EMBL" id="MDC7226379.1"/>
    </source>
</evidence>
<proteinExistence type="predicted"/>
<dbReference type="EMBL" id="JAQQAL010000011">
    <property type="protein sequence ID" value="MDC7226379.1"/>
    <property type="molecule type" value="Genomic_DNA"/>
</dbReference>
<comment type="caution">
    <text evidence="2">The sequence shown here is derived from an EMBL/GenBank/DDBJ whole genome shotgun (WGS) entry which is preliminary data.</text>
</comment>
<gene>
    <name evidence="2" type="ORF">PQJ61_06415</name>
</gene>
<evidence type="ECO:0000313" key="3">
    <source>
        <dbReference type="Proteomes" id="UP001221217"/>
    </source>
</evidence>